<dbReference type="Proteomes" id="UP000564385">
    <property type="component" value="Unassembled WGS sequence"/>
</dbReference>
<dbReference type="EMBL" id="JACCCU010000001">
    <property type="protein sequence ID" value="NYF89070.1"/>
    <property type="molecule type" value="Genomic_DNA"/>
</dbReference>
<reference evidence="1 2" key="1">
    <citation type="submission" date="2020-07" db="EMBL/GenBank/DDBJ databases">
        <title>Genomic Encyclopedia of Type Strains, Phase IV (KMG-V): Genome sequencing to study the core and pangenomes of soil and plant-associated prokaryotes.</title>
        <authorList>
            <person name="Whitman W."/>
        </authorList>
    </citation>
    <scope>NUCLEOTIDE SEQUENCE [LARGE SCALE GENOMIC DNA]</scope>
    <source>
        <strain evidence="1 2">M8UP22</strain>
    </source>
</reference>
<evidence type="ECO:0000313" key="1">
    <source>
        <dbReference type="EMBL" id="NYF89070.1"/>
    </source>
</evidence>
<sequence>MGPDVSFPIQNSRNKIVVLDTNLLLLAISARVGLHRFGSFSRVNAFTAEDAKLLSWIVSQFKAVATTAYVLAEVSNLANKLTGSLRSDWFLQLQAYAFITIESHVPIQTIGKKAETVRFGVTDSALSHLSNNHTILTAEFRLSGYLESIGREVLNFNHLRRFNR</sequence>
<proteinExistence type="predicted"/>
<evidence type="ECO:0000313" key="2">
    <source>
        <dbReference type="Proteomes" id="UP000564385"/>
    </source>
</evidence>
<accession>A0A852VBK9</accession>
<protein>
    <submittedName>
        <fullName evidence="1">rRNA-processing protein FCF1</fullName>
    </submittedName>
</protein>
<name>A0A852VBK9_9BACT</name>
<organism evidence="1 2">
    <name type="scientific">Tunturiibacter lichenicola</name>
    <dbReference type="NCBI Taxonomy" id="2051959"/>
    <lineage>
        <taxon>Bacteria</taxon>
        <taxon>Pseudomonadati</taxon>
        <taxon>Acidobacteriota</taxon>
        <taxon>Terriglobia</taxon>
        <taxon>Terriglobales</taxon>
        <taxon>Acidobacteriaceae</taxon>
        <taxon>Tunturiibacter</taxon>
    </lineage>
</organism>
<dbReference type="AlphaFoldDB" id="A0A852VBK9"/>
<comment type="caution">
    <text evidence="1">The sequence shown here is derived from an EMBL/GenBank/DDBJ whole genome shotgun (WGS) entry which is preliminary data.</text>
</comment>
<gene>
    <name evidence="1" type="ORF">HDF08_001137</name>
</gene>